<dbReference type="CDD" id="cd12407">
    <property type="entry name" value="RRM_FOX1_like"/>
    <property type="match status" value="1"/>
</dbReference>
<evidence type="ECO:0000256" key="2">
    <source>
        <dbReference type="ARBA" id="ARBA00004496"/>
    </source>
</evidence>
<dbReference type="PROSITE" id="PS50102">
    <property type="entry name" value="RRM"/>
    <property type="match status" value="1"/>
</dbReference>
<evidence type="ECO:0000259" key="10">
    <source>
        <dbReference type="PROSITE" id="PS50102"/>
    </source>
</evidence>
<organism evidence="11 12">
    <name type="scientific">Capsaspora owczarzaki (strain ATCC 30864)</name>
    <dbReference type="NCBI Taxonomy" id="595528"/>
    <lineage>
        <taxon>Eukaryota</taxon>
        <taxon>Filasterea</taxon>
        <taxon>Capsaspora</taxon>
    </lineage>
</organism>
<protein>
    <recommendedName>
        <fullName evidence="10">RRM domain-containing protein</fullName>
    </recommendedName>
</protein>
<feature type="domain" description="RRM" evidence="10">
    <location>
        <begin position="175"/>
        <end position="251"/>
    </location>
</feature>
<evidence type="ECO:0000256" key="5">
    <source>
        <dbReference type="ARBA" id="ARBA00022884"/>
    </source>
</evidence>
<dbReference type="Pfam" id="PF00076">
    <property type="entry name" value="RRM_1"/>
    <property type="match status" value="1"/>
</dbReference>
<name>A0A0D2WUK9_CAPO3</name>
<dbReference type="InterPro" id="IPR035979">
    <property type="entry name" value="RBD_domain_sf"/>
</dbReference>
<reference evidence="12" key="1">
    <citation type="submission" date="2011-02" db="EMBL/GenBank/DDBJ databases">
        <title>The Genome Sequence of Capsaspora owczarzaki ATCC 30864.</title>
        <authorList>
            <person name="Russ C."/>
            <person name="Cuomo C."/>
            <person name="Burger G."/>
            <person name="Gray M.W."/>
            <person name="Holland P.W.H."/>
            <person name="King N."/>
            <person name="Lang F.B.F."/>
            <person name="Roger A.J."/>
            <person name="Ruiz-Trillo I."/>
            <person name="Young S.K."/>
            <person name="Zeng Q."/>
            <person name="Gargeya S."/>
            <person name="Alvarado L."/>
            <person name="Berlin A."/>
            <person name="Chapman S.B."/>
            <person name="Chen Z."/>
            <person name="Freedman E."/>
            <person name="Gellesch M."/>
            <person name="Goldberg J."/>
            <person name="Griggs A."/>
            <person name="Gujja S."/>
            <person name="Heilman E."/>
            <person name="Heiman D."/>
            <person name="Howarth C."/>
            <person name="Mehta T."/>
            <person name="Neiman D."/>
            <person name="Pearson M."/>
            <person name="Roberts A."/>
            <person name="Saif S."/>
            <person name="Shea T."/>
            <person name="Shenoy N."/>
            <person name="Sisk P."/>
            <person name="Stolte C."/>
            <person name="Sykes S."/>
            <person name="White J."/>
            <person name="Yandava C."/>
            <person name="Haas B."/>
            <person name="Nusbaum C."/>
            <person name="Birren B."/>
        </authorList>
    </citation>
    <scope>NUCLEOTIDE SEQUENCE</scope>
    <source>
        <strain evidence="12">ATCC 30864</strain>
    </source>
</reference>
<keyword evidence="3" id="KW-0963">Cytoplasm</keyword>
<evidence type="ECO:0000256" key="4">
    <source>
        <dbReference type="ARBA" id="ARBA00022664"/>
    </source>
</evidence>
<dbReference type="InParanoid" id="A0A0D2WUK9"/>
<dbReference type="InterPro" id="IPR047131">
    <property type="entry name" value="RBFOX1-like"/>
</dbReference>
<dbReference type="GO" id="GO:0000381">
    <property type="term" value="P:regulation of alternative mRNA splicing, via spliceosome"/>
    <property type="evidence" value="ECO:0007669"/>
    <property type="project" value="InterPro"/>
</dbReference>
<keyword evidence="7" id="KW-0539">Nucleus</keyword>
<dbReference type="InterPro" id="IPR000504">
    <property type="entry name" value="RRM_dom"/>
</dbReference>
<accession>A0A0D2WUK9</accession>
<keyword evidence="12" id="KW-1185">Reference proteome</keyword>
<feature type="compositionally biased region" description="Low complexity" evidence="9">
    <location>
        <begin position="461"/>
        <end position="487"/>
    </location>
</feature>
<feature type="region of interest" description="Disordered" evidence="9">
    <location>
        <begin position="588"/>
        <end position="608"/>
    </location>
</feature>
<evidence type="ECO:0000256" key="3">
    <source>
        <dbReference type="ARBA" id="ARBA00022490"/>
    </source>
</evidence>
<dbReference type="GO" id="GO:0005737">
    <property type="term" value="C:cytoplasm"/>
    <property type="evidence" value="ECO:0007669"/>
    <property type="project" value="UniProtKB-SubCell"/>
</dbReference>
<dbReference type="AlphaFoldDB" id="A0A0D2WUK9"/>
<dbReference type="EMBL" id="KE346369">
    <property type="protein sequence ID" value="KJE95658.1"/>
    <property type="molecule type" value="Genomic_DNA"/>
</dbReference>
<dbReference type="Proteomes" id="UP000008743">
    <property type="component" value="Unassembled WGS sequence"/>
</dbReference>
<feature type="region of interest" description="Disordered" evidence="9">
    <location>
        <begin position="22"/>
        <end position="80"/>
    </location>
</feature>
<dbReference type="GO" id="GO:0003729">
    <property type="term" value="F:mRNA binding"/>
    <property type="evidence" value="ECO:0007669"/>
    <property type="project" value="TreeGrafter"/>
</dbReference>
<dbReference type="STRING" id="595528.A0A0D2WUK9"/>
<feature type="region of interest" description="Disordered" evidence="9">
    <location>
        <begin position="381"/>
        <end position="413"/>
    </location>
</feature>
<dbReference type="GO" id="GO:0008380">
    <property type="term" value="P:RNA splicing"/>
    <property type="evidence" value="ECO:0007669"/>
    <property type="project" value="UniProtKB-KW"/>
</dbReference>
<evidence type="ECO:0000256" key="6">
    <source>
        <dbReference type="ARBA" id="ARBA00023187"/>
    </source>
</evidence>
<dbReference type="RefSeq" id="XP_011270617.1">
    <property type="nucleotide sequence ID" value="XM_011272315.1"/>
</dbReference>
<evidence type="ECO:0000256" key="7">
    <source>
        <dbReference type="ARBA" id="ARBA00023242"/>
    </source>
</evidence>
<keyword evidence="5 8" id="KW-0694">RNA-binding</keyword>
<dbReference type="SUPFAM" id="SSF54928">
    <property type="entry name" value="RNA-binding domain, RBD"/>
    <property type="match status" value="1"/>
</dbReference>
<dbReference type="PANTHER" id="PTHR15597">
    <property type="entry name" value="ATAXIN 2-BINDING PROTEIN 1-RELATED"/>
    <property type="match status" value="1"/>
</dbReference>
<dbReference type="SMART" id="SM00360">
    <property type="entry name" value="RRM"/>
    <property type="match status" value="1"/>
</dbReference>
<feature type="compositionally biased region" description="Low complexity" evidence="9">
    <location>
        <begin position="110"/>
        <end position="140"/>
    </location>
</feature>
<evidence type="ECO:0000313" key="12">
    <source>
        <dbReference type="Proteomes" id="UP000008743"/>
    </source>
</evidence>
<keyword evidence="6" id="KW-0508">mRNA splicing</keyword>
<feature type="region of interest" description="Disordered" evidence="9">
    <location>
        <begin position="438"/>
        <end position="508"/>
    </location>
</feature>
<keyword evidence="4" id="KW-0507">mRNA processing</keyword>
<feature type="compositionally biased region" description="Polar residues" evidence="9">
    <location>
        <begin position="488"/>
        <end position="501"/>
    </location>
</feature>
<evidence type="ECO:0000256" key="1">
    <source>
        <dbReference type="ARBA" id="ARBA00004123"/>
    </source>
</evidence>
<dbReference type="PANTHER" id="PTHR15597:SF22">
    <property type="entry name" value="RNA-BINDING FOX PROTEIN 1, ISOFORM H"/>
    <property type="match status" value="1"/>
</dbReference>
<dbReference type="GO" id="GO:0006397">
    <property type="term" value="P:mRNA processing"/>
    <property type="evidence" value="ECO:0007669"/>
    <property type="project" value="UniProtKB-KW"/>
</dbReference>
<evidence type="ECO:0000313" key="11">
    <source>
        <dbReference type="EMBL" id="KJE95658.1"/>
    </source>
</evidence>
<evidence type="ECO:0000256" key="8">
    <source>
        <dbReference type="PROSITE-ProRule" id="PRU00176"/>
    </source>
</evidence>
<dbReference type="InterPro" id="IPR034237">
    <property type="entry name" value="FOX1_RRM"/>
</dbReference>
<dbReference type="FunFam" id="3.30.70.330:FF:000375">
    <property type="entry name" value="RNA binding fox-1 homolog 1"/>
    <property type="match status" value="1"/>
</dbReference>
<evidence type="ECO:0000256" key="9">
    <source>
        <dbReference type="SAM" id="MobiDB-lite"/>
    </source>
</evidence>
<dbReference type="OrthoDB" id="5382468at2759"/>
<dbReference type="eggNOG" id="KOG0125">
    <property type="taxonomic scope" value="Eukaryota"/>
</dbReference>
<gene>
    <name evidence="11" type="ORF">CAOG_008946</name>
</gene>
<feature type="region of interest" description="Disordered" evidence="9">
    <location>
        <begin position="101"/>
        <end position="165"/>
    </location>
</feature>
<dbReference type="OMA" id="HRPENAN"/>
<feature type="compositionally biased region" description="Low complexity" evidence="9">
    <location>
        <begin position="591"/>
        <end position="608"/>
    </location>
</feature>
<dbReference type="GO" id="GO:0005634">
    <property type="term" value="C:nucleus"/>
    <property type="evidence" value="ECO:0007669"/>
    <property type="project" value="UniProtKB-SubCell"/>
</dbReference>
<dbReference type="Gene3D" id="3.30.70.330">
    <property type="match status" value="1"/>
</dbReference>
<comment type="subcellular location">
    <subcellularLocation>
        <location evidence="2">Cytoplasm</location>
    </subcellularLocation>
    <subcellularLocation>
        <location evidence="1">Nucleus</location>
    </subcellularLocation>
</comment>
<dbReference type="InterPro" id="IPR012677">
    <property type="entry name" value="Nucleotide-bd_a/b_plait_sf"/>
</dbReference>
<sequence length="622" mass="60923">MAAEKSKTGTTPALSFAKVAATGTSAAAAAPTPTTTSAPQTTPSASATATPPPSTSASTTTAANPSSASPAAAAAPRSTSPATASATVGVVASSAKAAAPAVPSQPPAAQPAGPQSTTNASPSPTLPAAGPTGAQAQPGHAGMGTASHTGDLGAESGAIEHDSNAPPMIAQAIPTRIHVSNLPFRLREPDLRQLFDPWGAILHAEIIFNDRGSKGYGFVTFATQQQADRARSMMHGQVVDGRRIEVNAATVKTRTHAGGGGGNAAGGNGAGGYYGGYQAHGGHHRGGGGGRNAGMHGGYGMYGGAGYLPYGYAPQSYGSHNGHHYGQDHMVHQAGAAGFQPHLMSHFQAHGGSAAAAAYAQMLGGPYGQPYMYGGGGQYAQHLHQQHQSHVHAPQYSGHPQHGTPAATHGGALAGDDGSGLLYSPYHPAYAAAYATSTASGSSGTPQSPKQLSAVGGGSAGAQPATQAAQAQHSSGSSGRASPGSGATMQSPTSDSQQTFLTPAAAPSGSSSFYSTTMPLYGAGSGPTSSTSISSALDGLTLVDEDTPIAWGASQLQFQGFYSQPGGAGSGSSTDAGAAPTPVPAIVAQQASAGGSTSGSPAPSAKPATVSFAAAVGATPHR</sequence>
<feature type="compositionally biased region" description="Low complexity" evidence="9">
    <location>
        <begin position="438"/>
        <end position="449"/>
    </location>
</feature>
<proteinExistence type="predicted"/>